<dbReference type="Pfam" id="PF11127">
    <property type="entry name" value="YgaP-like_TM"/>
    <property type="match status" value="1"/>
</dbReference>
<dbReference type="Proteomes" id="UP001290455">
    <property type="component" value="Unassembled WGS sequence"/>
</dbReference>
<feature type="domain" description="Inner membrane protein YgaP-like transmembrane" evidence="2">
    <location>
        <begin position="4"/>
        <end position="63"/>
    </location>
</feature>
<organism evidence="3 4">
    <name type="scientific">Robertmurraya mangrovi</name>
    <dbReference type="NCBI Taxonomy" id="3098077"/>
    <lineage>
        <taxon>Bacteria</taxon>
        <taxon>Bacillati</taxon>
        <taxon>Bacillota</taxon>
        <taxon>Bacilli</taxon>
        <taxon>Bacillales</taxon>
        <taxon>Bacillaceae</taxon>
        <taxon>Robertmurraya</taxon>
    </lineage>
</organism>
<evidence type="ECO:0000256" key="1">
    <source>
        <dbReference type="SAM" id="MobiDB-lite"/>
    </source>
</evidence>
<evidence type="ECO:0000313" key="4">
    <source>
        <dbReference type="Proteomes" id="UP001290455"/>
    </source>
</evidence>
<dbReference type="InterPro" id="IPR021309">
    <property type="entry name" value="YgaP-like_TM"/>
</dbReference>
<sequence length="94" mass="10697">MQIKPNIGILNALIRITIGFTVLSWCTAKLVKQPWRDSYLVMAMLGGMKVAEGIVRFCPLTALYEQGKDVMDNRNENEQGNKQHQDQMIPYNPT</sequence>
<gene>
    <name evidence="3" type="ORF">SM124_23525</name>
</gene>
<proteinExistence type="predicted"/>
<evidence type="ECO:0000313" key="3">
    <source>
        <dbReference type="EMBL" id="MDZ5474616.1"/>
    </source>
</evidence>
<evidence type="ECO:0000259" key="2">
    <source>
        <dbReference type="Pfam" id="PF11127"/>
    </source>
</evidence>
<protein>
    <submittedName>
        <fullName evidence="3">DUF2892 domain-containing protein</fullName>
    </submittedName>
</protein>
<comment type="caution">
    <text evidence="3">The sequence shown here is derived from an EMBL/GenBank/DDBJ whole genome shotgun (WGS) entry which is preliminary data.</text>
</comment>
<keyword evidence="4" id="KW-1185">Reference proteome</keyword>
<feature type="compositionally biased region" description="Basic and acidic residues" evidence="1">
    <location>
        <begin position="71"/>
        <end position="85"/>
    </location>
</feature>
<accession>A0ABU5J5K6</accession>
<feature type="region of interest" description="Disordered" evidence="1">
    <location>
        <begin position="71"/>
        <end position="94"/>
    </location>
</feature>
<reference evidence="3 4" key="1">
    <citation type="submission" date="2023-11" db="EMBL/GenBank/DDBJ databases">
        <title>Bacillus jintuensis, isolated from a mudflat on the Beibu Gulf coast.</title>
        <authorList>
            <person name="Li M."/>
        </authorList>
    </citation>
    <scope>NUCLEOTIDE SEQUENCE [LARGE SCALE GENOMIC DNA]</scope>
    <source>
        <strain evidence="3 4">31A1R</strain>
    </source>
</reference>
<dbReference type="EMBL" id="JAXOFX010000030">
    <property type="protein sequence ID" value="MDZ5474616.1"/>
    <property type="molecule type" value="Genomic_DNA"/>
</dbReference>
<dbReference type="RefSeq" id="WP_322448896.1">
    <property type="nucleotide sequence ID" value="NZ_JAXOFX010000030.1"/>
</dbReference>
<name>A0ABU5J5K6_9BACI</name>